<evidence type="ECO:0000313" key="1">
    <source>
        <dbReference type="EMBL" id="WNL16271.1"/>
    </source>
</evidence>
<dbReference type="EMBL" id="CP134846">
    <property type="protein sequence ID" value="WNL16271.1"/>
    <property type="molecule type" value="Genomic_DNA"/>
</dbReference>
<gene>
    <name evidence="1" type="ORF">RJG54_08610</name>
</gene>
<protein>
    <recommendedName>
        <fullName evidence="2">DUF4468 domain-containing protein</fullName>
    </recommendedName>
</protein>
<dbReference type="AlphaFoldDB" id="A0AA96CU51"/>
<evidence type="ECO:0008006" key="2">
    <source>
        <dbReference type="Google" id="ProtNLM"/>
    </source>
</evidence>
<proteinExistence type="predicted"/>
<accession>A0AA96CU51</accession>
<name>A0AA96CU51_9BACT</name>
<reference evidence="1" key="1">
    <citation type="submission" date="2023-09" db="EMBL/GenBank/DDBJ databases">
        <title>Arcobacter tbilisiensis sp. nov. isolated from chicken meat in Tbilisi, Georgia.</title>
        <authorList>
            <person name="Matthias R."/>
            <person name="Zautner A.E."/>
        </authorList>
    </citation>
    <scope>NUCLEOTIDE SEQUENCE</scope>
    <source>
        <strain evidence="1">LEO 107</strain>
    </source>
</reference>
<sequence length="221" mass="26335">MKKILLVLLLVNELYAELYSLPLSMSKETGNLESRKYENLYNTIDYSWFFNIKKYVIFPSVYIEDGNKISDKQISEFKKAIKNTIEKKLNFLKAKQTEVLESNYNSGVVIIDVRVYLDLYNEVTQFYYGLMQIKIEPHNVYSGLIAPANYFETYSIAGFRNNVFSNTKERIEYFFERFRDDFFYINDAFVKEMNMSKYQYKALSTERKEALDNLVKEKKLF</sequence>
<organism evidence="1">
    <name type="scientific">Arcobacter sp. AZ-2023</name>
    <dbReference type="NCBI Taxonomy" id="3074453"/>
    <lineage>
        <taxon>Bacteria</taxon>
        <taxon>Pseudomonadati</taxon>
        <taxon>Campylobacterota</taxon>
        <taxon>Epsilonproteobacteria</taxon>
        <taxon>Campylobacterales</taxon>
        <taxon>Arcobacteraceae</taxon>
        <taxon>Arcobacter</taxon>
    </lineage>
</organism>